<feature type="domain" description="Na+/H+ antiporter NhaC-like C-terminal" evidence="10">
    <location>
        <begin position="23"/>
        <end position="186"/>
    </location>
</feature>
<comment type="caution">
    <text evidence="11">The sequence shown here is derived from an EMBL/GenBank/DDBJ whole genome shotgun (WGS) entry which is preliminary data.</text>
</comment>
<dbReference type="OrthoDB" id="9762978at2"/>
<evidence type="ECO:0000256" key="4">
    <source>
        <dbReference type="ARBA" id="ARBA00022475"/>
    </source>
</evidence>
<keyword evidence="4" id="KW-1003">Cell membrane</keyword>
<evidence type="ECO:0000256" key="9">
    <source>
        <dbReference type="SAM" id="Phobius"/>
    </source>
</evidence>
<dbReference type="AlphaFoldDB" id="A0A2T6B0C6"/>
<evidence type="ECO:0000313" key="11">
    <source>
        <dbReference type="EMBL" id="PTX49463.1"/>
    </source>
</evidence>
<dbReference type="InterPro" id="IPR018461">
    <property type="entry name" value="Na/H_Antiport_NhaC-like_C"/>
</dbReference>
<keyword evidence="12" id="KW-1185">Reference proteome</keyword>
<evidence type="ECO:0000256" key="6">
    <source>
        <dbReference type="ARBA" id="ARBA00022989"/>
    </source>
</evidence>
<reference evidence="11 12" key="1">
    <citation type="submission" date="2018-04" db="EMBL/GenBank/DDBJ databases">
        <title>Genomic Encyclopedia of Archaeal and Bacterial Type Strains, Phase II (KMG-II): from individual species to whole genera.</title>
        <authorList>
            <person name="Goeker M."/>
        </authorList>
    </citation>
    <scope>NUCLEOTIDE SEQUENCE [LARGE SCALE GENOMIC DNA]</scope>
    <source>
        <strain evidence="11 12">DSM 21823</strain>
    </source>
</reference>
<comment type="similarity">
    <text evidence="8">Belongs to the NhaC Na(+)/H(+) (TC 2.A.35) antiporter family.</text>
</comment>
<organism evidence="11 12">
    <name type="scientific">Gemmobacter caeni</name>
    <dbReference type="NCBI Taxonomy" id="589035"/>
    <lineage>
        <taxon>Bacteria</taxon>
        <taxon>Pseudomonadati</taxon>
        <taxon>Pseudomonadota</taxon>
        <taxon>Alphaproteobacteria</taxon>
        <taxon>Rhodobacterales</taxon>
        <taxon>Paracoccaceae</taxon>
        <taxon>Gemmobacter</taxon>
    </lineage>
</organism>
<evidence type="ECO:0000256" key="1">
    <source>
        <dbReference type="ARBA" id="ARBA00004651"/>
    </source>
</evidence>
<keyword evidence="2" id="KW-0813">Transport</keyword>
<name>A0A2T6B0C6_9RHOB</name>
<proteinExistence type="inferred from homology"/>
<dbReference type="InterPro" id="IPR052180">
    <property type="entry name" value="NhaC_Na-H+_Antiporter"/>
</dbReference>
<evidence type="ECO:0000313" key="12">
    <source>
        <dbReference type="Proteomes" id="UP000244224"/>
    </source>
</evidence>
<feature type="transmembrane region" description="Helical" evidence="9">
    <location>
        <begin position="207"/>
        <end position="224"/>
    </location>
</feature>
<feature type="transmembrane region" description="Helical" evidence="9">
    <location>
        <begin position="305"/>
        <end position="326"/>
    </location>
</feature>
<feature type="domain" description="Na+/H+ antiporter NhaC-like C-terminal" evidence="10">
    <location>
        <begin position="221"/>
        <end position="460"/>
    </location>
</feature>
<dbReference type="RefSeq" id="WP_054302983.1">
    <property type="nucleotide sequence ID" value="NZ_QBKP01000007.1"/>
</dbReference>
<keyword evidence="5 9" id="KW-0812">Transmembrane</keyword>
<accession>A0A2T6B0C6</accession>
<evidence type="ECO:0000256" key="2">
    <source>
        <dbReference type="ARBA" id="ARBA00022448"/>
    </source>
</evidence>
<gene>
    <name evidence="11" type="ORF">C8N34_107110</name>
</gene>
<feature type="transmembrane region" description="Helical" evidence="9">
    <location>
        <begin position="236"/>
        <end position="257"/>
    </location>
</feature>
<feature type="transmembrane region" description="Helical" evidence="9">
    <location>
        <begin position="143"/>
        <end position="168"/>
    </location>
</feature>
<feature type="transmembrane region" description="Helical" evidence="9">
    <location>
        <begin position="40"/>
        <end position="56"/>
    </location>
</feature>
<dbReference type="Pfam" id="PF03553">
    <property type="entry name" value="Na_H_antiporter"/>
    <property type="match status" value="2"/>
</dbReference>
<feature type="transmembrane region" description="Helical" evidence="9">
    <location>
        <begin position="401"/>
        <end position="423"/>
    </location>
</feature>
<feature type="transmembrane region" description="Helical" evidence="9">
    <location>
        <begin position="443"/>
        <end position="461"/>
    </location>
</feature>
<sequence>MSEPILRFRGGLALAFLPPVIFLVMCVLFFIVFKAFDMTALAMGGFVSLLVGAVFARDYGKFWEQVLKGIGSETSVAIVVILFLVGMISAMIKATGVANGFVWLAQDIGLSAGYYTFFVFIAVSVVAMATGSSIGTMFTAFPIFYAAGLAIGAPPALLAGAILSAAILGDNLAPISDTTIISSSSQRFRSRSAVADIGGVVRHRARYALTAALISAALFLVIGQSQTADTSIVSQFSATASAMPLFMLIPVAIMLIVAMITRDIFMAVTVGLVLGSATGLATGLLTPAMIVGVKDGALSGFLYDGVNSMLGTVALVLSVFGIMGVLRGAGVMELMVDKITSGKLSSTPRGVETAIGLGVTATTLLFGGVNSAAMLTFGPVADELGARVGLHPYRRANVMDCFALGLASVVPVLSAYLFIGALLTSGYEAAPALSTFDLFPVTLYPLVLTAIMILSVITGWGRTYEAKDGSAVTSPQPVAAGNPAN</sequence>
<evidence type="ECO:0000256" key="3">
    <source>
        <dbReference type="ARBA" id="ARBA00022449"/>
    </source>
</evidence>
<dbReference type="Proteomes" id="UP000244224">
    <property type="component" value="Unassembled WGS sequence"/>
</dbReference>
<evidence type="ECO:0000256" key="5">
    <source>
        <dbReference type="ARBA" id="ARBA00022692"/>
    </source>
</evidence>
<dbReference type="GO" id="GO:0005886">
    <property type="term" value="C:plasma membrane"/>
    <property type="evidence" value="ECO:0007669"/>
    <property type="project" value="UniProtKB-SubCell"/>
</dbReference>
<keyword evidence="6 9" id="KW-1133">Transmembrane helix</keyword>
<keyword evidence="7 9" id="KW-0472">Membrane</keyword>
<protein>
    <submittedName>
        <fullName evidence="11">Transporter (NhaC family)</fullName>
    </submittedName>
</protein>
<evidence type="ECO:0000256" key="8">
    <source>
        <dbReference type="ARBA" id="ARBA00038435"/>
    </source>
</evidence>
<comment type="subcellular location">
    <subcellularLocation>
        <location evidence="1">Cell membrane</location>
        <topology evidence="1">Multi-pass membrane protein</topology>
    </subcellularLocation>
</comment>
<keyword evidence="3" id="KW-0050">Antiport</keyword>
<feature type="transmembrane region" description="Helical" evidence="9">
    <location>
        <begin position="12"/>
        <end position="33"/>
    </location>
</feature>
<feature type="transmembrane region" description="Helical" evidence="9">
    <location>
        <begin position="112"/>
        <end position="131"/>
    </location>
</feature>
<feature type="transmembrane region" description="Helical" evidence="9">
    <location>
        <begin position="76"/>
        <end position="105"/>
    </location>
</feature>
<evidence type="ECO:0000259" key="10">
    <source>
        <dbReference type="Pfam" id="PF03553"/>
    </source>
</evidence>
<dbReference type="PANTHER" id="PTHR33451:SF5">
    <property type="entry name" value="NA+_H+ ANTIPORTER"/>
    <property type="match status" value="1"/>
</dbReference>
<dbReference type="GO" id="GO:0015297">
    <property type="term" value="F:antiporter activity"/>
    <property type="evidence" value="ECO:0007669"/>
    <property type="project" value="UniProtKB-KW"/>
</dbReference>
<dbReference type="PANTHER" id="PTHR33451">
    <property type="entry name" value="MALATE-2H(+)/NA(+)-LACTATE ANTIPORTER"/>
    <property type="match status" value="1"/>
</dbReference>
<evidence type="ECO:0000256" key="7">
    <source>
        <dbReference type="ARBA" id="ARBA00023136"/>
    </source>
</evidence>
<dbReference type="EMBL" id="QBKP01000007">
    <property type="protein sequence ID" value="PTX49463.1"/>
    <property type="molecule type" value="Genomic_DNA"/>
</dbReference>
<feature type="transmembrane region" description="Helical" evidence="9">
    <location>
        <begin position="264"/>
        <end position="285"/>
    </location>
</feature>